<evidence type="ECO:0000256" key="6">
    <source>
        <dbReference type="ARBA" id="ARBA00022989"/>
    </source>
</evidence>
<comment type="function">
    <text evidence="9">Part of the tripartite ATP-independent periplasmic (TRAP) transport system.</text>
</comment>
<evidence type="ECO:0000256" key="3">
    <source>
        <dbReference type="ARBA" id="ARBA00022475"/>
    </source>
</evidence>
<evidence type="ECO:0000256" key="7">
    <source>
        <dbReference type="ARBA" id="ARBA00023136"/>
    </source>
</evidence>
<evidence type="ECO:0000256" key="9">
    <source>
        <dbReference type="RuleBase" id="RU369079"/>
    </source>
</evidence>
<dbReference type="EMBL" id="VJOY01000005">
    <property type="protein sequence ID" value="TRX75178.1"/>
    <property type="molecule type" value="Genomic_DNA"/>
</dbReference>
<evidence type="ECO:0000259" key="10">
    <source>
        <dbReference type="Pfam" id="PF04290"/>
    </source>
</evidence>
<keyword evidence="3" id="KW-1003">Cell membrane</keyword>
<dbReference type="Proteomes" id="UP000315235">
    <property type="component" value="Unassembled WGS sequence"/>
</dbReference>
<keyword evidence="4 9" id="KW-0997">Cell inner membrane</keyword>
<dbReference type="GO" id="GO:0005886">
    <property type="term" value="C:plasma membrane"/>
    <property type="evidence" value="ECO:0007669"/>
    <property type="project" value="UniProtKB-SubCell"/>
</dbReference>
<dbReference type="RefSeq" id="WP_143487914.1">
    <property type="nucleotide sequence ID" value="NZ_VJOY01000005.1"/>
</dbReference>
<dbReference type="PANTHER" id="PTHR35011:SF4">
    <property type="entry name" value="SLL1102 PROTEIN"/>
    <property type="match status" value="1"/>
</dbReference>
<proteinExistence type="inferred from homology"/>
<feature type="transmembrane region" description="Helical" evidence="9">
    <location>
        <begin position="20"/>
        <end position="39"/>
    </location>
</feature>
<keyword evidence="5 9" id="KW-0812">Transmembrane</keyword>
<dbReference type="OrthoDB" id="8559033at2"/>
<evidence type="ECO:0000313" key="11">
    <source>
        <dbReference type="EMBL" id="TRX75178.1"/>
    </source>
</evidence>
<evidence type="ECO:0000256" key="8">
    <source>
        <dbReference type="ARBA" id="ARBA00038436"/>
    </source>
</evidence>
<keyword evidence="12" id="KW-1185">Reference proteome</keyword>
<evidence type="ECO:0000313" key="12">
    <source>
        <dbReference type="Proteomes" id="UP000315235"/>
    </source>
</evidence>
<dbReference type="PANTHER" id="PTHR35011">
    <property type="entry name" value="2,3-DIKETO-L-GULONATE TRAP TRANSPORTER SMALL PERMEASE PROTEIN YIAM"/>
    <property type="match status" value="1"/>
</dbReference>
<reference evidence="11 12" key="1">
    <citation type="submission" date="2019-07" db="EMBL/GenBank/DDBJ databases">
        <title>Pseudomonas mangiferae sp. nov., isolated from bark of mango tree in Thailand.</title>
        <authorList>
            <person name="Srisuk N."/>
            <person name="Anurat P."/>
        </authorList>
    </citation>
    <scope>NUCLEOTIDE SEQUENCE [LARGE SCALE GENOMIC DNA]</scope>
    <source>
        <strain evidence="11 12">DMKU_BBB3-04</strain>
    </source>
</reference>
<feature type="transmembrane region" description="Helical" evidence="9">
    <location>
        <begin position="135"/>
        <end position="152"/>
    </location>
</feature>
<comment type="similarity">
    <text evidence="8 9">Belongs to the TRAP transporter small permease family.</text>
</comment>
<sequence length="184" mass="20330">MRPLLLGLSHAIDRLNRGVAWLASGCILLAVLVSAGNALARKFFNFGSNGLLELQWYLFGAVFLLCAGYTLLQNEHVRVDLLYSRLQRRGQLRVEVFGLLVFMLPATTLILSLSWEPFLEAWRSGEVSPNAGGLIRWPAKLLIPAGFTLLLLQGISELIKRIDELRQLPAGATPDLTPGETRHG</sequence>
<name>A0A553H091_9PSED</name>
<comment type="subcellular location">
    <subcellularLocation>
        <location evidence="1 9">Cell inner membrane</location>
        <topology evidence="1 9">Multi-pass membrane protein</topology>
    </subcellularLocation>
</comment>
<comment type="caution">
    <text evidence="11">The sequence shown here is derived from an EMBL/GenBank/DDBJ whole genome shotgun (WGS) entry which is preliminary data.</text>
</comment>
<feature type="domain" description="Tripartite ATP-independent periplasmic transporters DctQ component" evidence="10">
    <location>
        <begin position="31"/>
        <end position="162"/>
    </location>
</feature>
<keyword evidence="2 9" id="KW-0813">Transport</keyword>
<organism evidence="11 12">
    <name type="scientific">Pseudomonas mangiferae</name>
    <dbReference type="NCBI Taxonomy" id="2593654"/>
    <lineage>
        <taxon>Bacteria</taxon>
        <taxon>Pseudomonadati</taxon>
        <taxon>Pseudomonadota</taxon>
        <taxon>Gammaproteobacteria</taxon>
        <taxon>Pseudomonadales</taxon>
        <taxon>Pseudomonadaceae</taxon>
        <taxon>Pseudomonas</taxon>
    </lineage>
</organism>
<gene>
    <name evidence="11" type="ORF">FM069_08740</name>
</gene>
<dbReference type="GO" id="GO:0022857">
    <property type="term" value="F:transmembrane transporter activity"/>
    <property type="evidence" value="ECO:0007669"/>
    <property type="project" value="UniProtKB-UniRule"/>
</dbReference>
<evidence type="ECO:0000256" key="4">
    <source>
        <dbReference type="ARBA" id="ARBA00022519"/>
    </source>
</evidence>
<evidence type="ECO:0000256" key="2">
    <source>
        <dbReference type="ARBA" id="ARBA00022448"/>
    </source>
</evidence>
<evidence type="ECO:0000256" key="5">
    <source>
        <dbReference type="ARBA" id="ARBA00022692"/>
    </source>
</evidence>
<accession>A0A553H091</accession>
<dbReference type="AlphaFoldDB" id="A0A553H091"/>
<dbReference type="InterPro" id="IPR055348">
    <property type="entry name" value="DctQ"/>
</dbReference>
<feature type="transmembrane region" description="Helical" evidence="9">
    <location>
        <begin position="92"/>
        <end position="115"/>
    </location>
</feature>
<protein>
    <recommendedName>
        <fullName evidence="9">TRAP transporter small permease protein</fullName>
    </recommendedName>
</protein>
<dbReference type="Pfam" id="PF04290">
    <property type="entry name" value="DctQ"/>
    <property type="match status" value="1"/>
</dbReference>
<comment type="subunit">
    <text evidence="9">The complex comprises the extracytoplasmic solute receptor protein and the two transmembrane proteins.</text>
</comment>
<evidence type="ECO:0000256" key="1">
    <source>
        <dbReference type="ARBA" id="ARBA00004429"/>
    </source>
</evidence>
<dbReference type="InterPro" id="IPR007387">
    <property type="entry name" value="TRAP_DctQ"/>
</dbReference>
<keyword evidence="6 9" id="KW-1133">Transmembrane helix</keyword>
<feature type="transmembrane region" description="Helical" evidence="9">
    <location>
        <begin position="54"/>
        <end position="72"/>
    </location>
</feature>
<keyword evidence="7 9" id="KW-0472">Membrane</keyword>